<accession>A0AA96JY61</accession>
<sequence length="68" mass="7268">MTPDICHGKPCVAGTAVDVATVVGTLGIGKSFHDVQEALNLTYEQVLTALRYASYVTDHLPLRLPSGR</sequence>
<dbReference type="Gene3D" id="1.10.10.10">
    <property type="entry name" value="Winged helix-like DNA-binding domain superfamily/Winged helix DNA-binding domain"/>
    <property type="match status" value="1"/>
</dbReference>
<evidence type="ECO:0000313" key="1">
    <source>
        <dbReference type="EMBL" id="WNM57179.1"/>
    </source>
</evidence>
<organism evidence="1 2">
    <name type="scientific">Candidatus Nitrospira allomarina</name>
    <dbReference type="NCBI Taxonomy" id="3020900"/>
    <lineage>
        <taxon>Bacteria</taxon>
        <taxon>Pseudomonadati</taxon>
        <taxon>Nitrospirota</taxon>
        <taxon>Nitrospiria</taxon>
        <taxon>Nitrospirales</taxon>
        <taxon>Nitrospiraceae</taxon>
        <taxon>Nitrospira</taxon>
    </lineage>
</organism>
<dbReference type="EMBL" id="CP116967">
    <property type="protein sequence ID" value="WNM57179.1"/>
    <property type="molecule type" value="Genomic_DNA"/>
</dbReference>
<dbReference type="SUPFAM" id="SSF46689">
    <property type="entry name" value="Homeodomain-like"/>
    <property type="match status" value="1"/>
</dbReference>
<dbReference type="RefSeq" id="WP_312641366.1">
    <property type="nucleotide sequence ID" value="NZ_CP116967.1"/>
</dbReference>
<dbReference type="InterPro" id="IPR009057">
    <property type="entry name" value="Homeodomain-like_sf"/>
</dbReference>
<dbReference type="Pfam" id="PF04255">
    <property type="entry name" value="DUF433"/>
    <property type="match status" value="1"/>
</dbReference>
<keyword evidence="2" id="KW-1185">Reference proteome</keyword>
<dbReference type="Proteomes" id="UP001302719">
    <property type="component" value="Chromosome"/>
</dbReference>
<dbReference type="AlphaFoldDB" id="A0AA96JY61"/>
<protein>
    <submittedName>
        <fullName evidence="1">DUF433 domain-containing protein</fullName>
    </submittedName>
</protein>
<gene>
    <name evidence="1" type="ORF">PP769_14505</name>
</gene>
<reference evidence="1 2" key="1">
    <citation type="submission" date="2023-01" db="EMBL/GenBank/DDBJ databases">
        <title>Cultivation and genomic characterization of new, ubiquitous marine nitrite-oxidizing bacteria from the Nitrospirales.</title>
        <authorList>
            <person name="Mueller A.J."/>
            <person name="Daebeler A."/>
            <person name="Herbold C.W."/>
            <person name="Kirkegaard R.H."/>
            <person name="Daims H."/>
        </authorList>
    </citation>
    <scope>NUCLEOTIDE SEQUENCE [LARGE SCALE GENOMIC DNA]</scope>
    <source>
        <strain evidence="1 2">VA</strain>
    </source>
</reference>
<proteinExistence type="predicted"/>
<dbReference type="InterPro" id="IPR036388">
    <property type="entry name" value="WH-like_DNA-bd_sf"/>
</dbReference>
<dbReference type="InterPro" id="IPR007367">
    <property type="entry name" value="DUF433"/>
</dbReference>
<dbReference type="KEGG" id="nall:PP769_14505"/>
<evidence type="ECO:0000313" key="2">
    <source>
        <dbReference type="Proteomes" id="UP001302719"/>
    </source>
</evidence>
<name>A0AA96JY61_9BACT</name>